<protein>
    <submittedName>
        <fullName evidence="2">Regulatory protein, IclR</fullName>
    </submittedName>
</protein>
<dbReference type="GO" id="GO:0045892">
    <property type="term" value="P:negative regulation of DNA-templated transcription"/>
    <property type="evidence" value="ECO:0007669"/>
    <property type="project" value="TreeGrafter"/>
</dbReference>
<dbReference type="KEGG" id="gur:Gura_1338"/>
<gene>
    <name evidence="2" type="ordered locus">Gura_1338</name>
</gene>
<evidence type="ECO:0000259" key="1">
    <source>
        <dbReference type="PROSITE" id="PS51077"/>
    </source>
</evidence>
<dbReference type="AlphaFoldDB" id="A5GA52"/>
<evidence type="ECO:0000313" key="3">
    <source>
        <dbReference type="Proteomes" id="UP000006695"/>
    </source>
</evidence>
<dbReference type="PANTHER" id="PTHR30136">
    <property type="entry name" value="HELIX-TURN-HELIX TRANSCRIPTIONAL REGULATOR, ICLR FAMILY"/>
    <property type="match status" value="1"/>
</dbReference>
<dbReference type="InterPro" id="IPR050707">
    <property type="entry name" value="HTH_MetabolicPath_Reg"/>
</dbReference>
<dbReference type="InterPro" id="IPR036388">
    <property type="entry name" value="WH-like_DNA-bd_sf"/>
</dbReference>
<name>A5GA52_GEOUR</name>
<keyword evidence="3" id="KW-1185">Reference proteome</keyword>
<dbReference type="SUPFAM" id="SSF46785">
    <property type="entry name" value="Winged helix' DNA-binding domain"/>
    <property type="match status" value="1"/>
</dbReference>
<dbReference type="EMBL" id="CP000698">
    <property type="protein sequence ID" value="ABQ25539.1"/>
    <property type="molecule type" value="Genomic_DNA"/>
</dbReference>
<dbReference type="GO" id="GO:0003700">
    <property type="term" value="F:DNA-binding transcription factor activity"/>
    <property type="evidence" value="ECO:0007669"/>
    <property type="project" value="TreeGrafter"/>
</dbReference>
<dbReference type="SMART" id="SM00346">
    <property type="entry name" value="HTH_ICLR"/>
    <property type="match status" value="1"/>
</dbReference>
<dbReference type="Proteomes" id="UP000006695">
    <property type="component" value="Chromosome"/>
</dbReference>
<dbReference type="Pfam" id="PF09339">
    <property type="entry name" value="HTH_IclR"/>
    <property type="match status" value="1"/>
</dbReference>
<reference evidence="2 3" key="1">
    <citation type="submission" date="2007-05" db="EMBL/GenBank/DDBJ databases">
        <title>Complete sequence of Geobacter uraniireducens Rf4.</title>
        <authorList>
            <consortium name="US DOE Joint Genome Institute"/>
            <person name="Copeland A."/>
            <person name="Lucas S."/>
            <person name="Lapidus A."/>
            <person name="Barry K."/>
            <person name="Detter J.C."/>
            <person name="Glavina del Rio T."/>
            <person name="Hammon N."/>
            <person name="Israni S."/>
            <person name="Dalin E."/>
            <person name="Tice H."/>
            <person name="Pitluck S."/>
            <person name="Chertkov O."/>
            <person name="Brettin T."/>
            <person name="Bruce D."/>
            <person name="Han C."/>
            <person name="Schmutz J."/>
            <person name="Larimer F."/>
            <person name="Land M."/>
            <person name="Hauser L."/>
            <person name="Kyrpides N."/>
            <person name="Mikhailova N."/>
            <person name="Shelobolina E."/>
            <person name="Aklujkar M."/>
            <person name="Lovley D."/>
            <person name="Richardson P."/>
        </authorList>
    </citation>
    <scope>NUCLEOTIDE SEQUENCE [LARGE SCALE GENOMIC DNA]</scope>
    <source>
        <strain evidence="2 3">Rf4</strain>
    </source>
</reference>
<proteinExistence type="predicted"/>
<accession>A5GA52</accession>
<evidence type="ECO:0000313" key="2">
    <source>
        <dbReference type="EMBL" id="ABQ25539.1"/>
    </source>
</evidence>
<dbReference type="OrthoDB" id="13103at2"/>
<dbReference type="PANTHER" id="PTHR30136:SF24">
    <property type="entry name" value="HTH-TYPE TRANSCRIPTIONAL REPRESSOR ALLR"/>
    <property type="match status" value="1"/>
</dbReference>
<dbReference type="GO" id="GO:0003677">
    <property type="term" value="F:DNA binding"/>
    <property type="evidence" value="ECO:0007669"/>
    <property type="project" value="InterPro"/>
</dbReference>
<dbReference type="InterPro" id="IPR005471">
    <property type="entry name" value="Tscrpt_reg_IclR_N"/>
</dbReference>
<feature type="domain" description="HTH iclR-type" evidence="1">
    <location>
        <begin position="20"/>
        <end position="82"/>
    </location>
</feature>
<dbReference type="HOGENOM" id="CLU_2273364_0_0_7"/>
<dbReference type="Gene3D" id="1.10.10.10">
    <property type="entry name" value="Winged helix-like DNA-binding domain superfamily/Winged helix DNA-binding domain"/>
    <property type="match status" value="1"/>
</dbReference>
<dbReference type="PROSITE" id="PS51077">
    <property type="entry name" value="HTH_ICLR"/>
    <property type="match status" value="1"/>
</dbReference>
<dbReference type="STRING" id="351605.Gura_1338"/>
<dbReference type="InterPro" id="IPR036390">
    <property type="entry name" value="WH_DNA-bd_sf"/>
</dbReference>
<sequence length="102" mass="10749">MCSPGANASRKCNSTSPYQVQSVVNALDLLETLAEETHNLTVSYLAHKLGLSRNKVTRLLAILEKRELVVCDAISGGYSLGLSAVGLAQSFLRNVTGKGGGD</sequence>
<organism evidence="2 3">
    <name type="scientific">Geotalea uraniireducens (strain Rf4)</name>
    <name type="common">Geobacter uraniireducens</name>
    <dbReference type="NCBI Taxonomy" id="351605"/>
    <lineage>
        <taxon>Bacteria</taxon>
        <taxon>Pseudomonadati</taxon>
        <taxon>Thermodesulfobacteriota</taxon>
        <taxon>Desulfuromonadia</taxon>
        <taxon>Geobacterales</taxon>
        <taxon>Geobacteraceae</taxon>
        <taxon>Geotalea</taxon>
    </lineage>
</organism>